<evidence type="ECO:0000313" key="2">
    <source>
        <dbReference type="Proteomes" id="UP000265520"/>
    </source>
</evidence>
<dbReference type="AlphaFoldDB" id="A0A392TPD2"/>
<sequence>HNTCWSPPPRGTLKINVDAHLSSDGHWFSGLILRRSDGSAVGAATRSHKELEDANFGEAMGLNDAIVGI</sequence>
<comment type="caution">
    <text evidence="1">The sequence shown here is derived from an EMBL/GenBank/DDBJ whole genome shotgun (WGS) entry which is preliminary data.</text>
</comment>
<feature type="non-terminal residue" evidence="1">
    <location>
        <position position="1"/>
    </location>
</feature>
<accession>A0A392TPD2</accession>
<dbReference type="PANTHER" id="PTHR47074">
    <property type="entry name" value="BNAC02G40300D PROTEIN"/>
    <property type="match status" value="1"/>
</dbReference>
<reference evidence="1 2" key="1">
    <citation type="journal article" date="2018" name="Front. Plant Sci.">
        <title>Red Clover (Trifolium pratense) and Zigzag Clover (T. medium) - A Picture of Genomic Similarities and Differences.</title>
        <authorList>
            <person name="Dluhosova J."/>
            <person name="Istvanek J."/>
            <person name="Nedelnik J."/>
            <person name="Repkova J."/>
        </authorList>
    </citation>
    <scope>NUCLEOTIDE SEQUENCE [LARGE SCALE GENOMIC DNA]</scope>
    <source>
        <strain evidence="2">cv. 10/8</strain>
        <tissue evidence="1">Leaf</tissue>
    </source>
</reference>
<dbReference type="EMBL" id="LXQA010629628">
    <property type="protein sequence ID" value="MCI63031.1"/>
    <property type="molecule type" value="Genomic_DNA"/>
</dbReference>
<protein>
    <recommendedName>
        <fullName evidence="3">RNase H type-1 domain-containing protein</fullName>
    </recommendedName>
</protein>
<keyword evidence="2" id="KW-1185">Reference proteome</keyword>
<dbReference type="PANTHER" id="PTHR47074:SF61">
    <property type="entry name" value="RNASE H TYPE-1 DOMAIN-CONTAINING PROTEIN"/>
    <property type="match status" value="1"/>
</dbReference>
<evidence type="ECO:0000313" key="1">
    <source>
        <dbReference type="EMBL" id="MCI63031.1"/>
    </source>
</evidence>
<proteinExistence type="predicted"/>
<dbReference type="InterPro" id="IPR052929">
    <property type="entry name" value="RNase_H-like_EbsB-rel"/>
</dbReference>
<dbReference type="Proteomes" id="UP000265520">
    <property type="component" value="Unassembled WGS sequence"/>
</dbReference>
<organism evidence="1 2">
    <name type="scientific">Trifolium medium</name>
    <dbReference type="NCBI Taxonomy" id="97028"/>
    <lineage>
        <taxon>Eukaryota</taxon>
        <taxon>Viridiplantae</taxon>
        <taxon>Streptophyta</taxon>
        <taxon>Embryophyta</taxon>
        <taxon>Tracheophyta</taxon>
        <taxon>Spermatophyta</taxon>
        <taxon>Magnoliopsida</taxon>
        <taxon>eudicotyledons</taxon>
        <taxon>Gunneridae</taxon>
        <taxon>Pentapetalae</taxon>
        <taxon>rosids</taxon>
        <taxon>fabids</taxon>
        <taxon>Fabales</taxon>
        <taxon>Fabaceae</taxon>
        <taxon>Papilionoideae</taxon>
        <taxon>50 kb inversion clade</taxon>
        <taxon>NPAAA clade</taxon>
        <taxon>Hologalegina</taxon>
        <taxon>IRL clade</taxon>
        <taxon>Trifolieae</taxon>
        <taxon>Trifolium</taxon>
    </lineage>
</organism>
<name>A0A392TPD2_9FABA</name>
<evidence type="ECO:0008006" key="3">
    <source>
        <dbReference type="Google" id="ProtNLM"/>
    </source>
</evidence>